<feature type="transmembrane region" description="Helical" evidence="1">
    <location>
        <begin position="72"/>
        <end position="92"/>
    </location>
</feature>
<sequence>MSEIITILALTIASGSCIFLGGLLASFEHIRPNWLEREFRHFLIALGGGILLGAVAVVLVPEGIARMQDSLFAIPLFLSGGCTFFLIERALGLKRRESPQFIGMILDYLPEAIALGGMVAVNSPIAPLLALLIGLQNLPEGFNSYRELIKHDRGNRRKILRVMAALVIIGPVAGLTGFFFLSDLPTILGAIMLFASGGIVYLIFQDVAPQARLRRHWAPPLGAVVGFSVALFSEMLVTA</sequence>
<dbReference type="EMBL" id="PKUN01000001">
    <property type="protein sequence ID" value="PLX63426.1"/>
    <property type="molecule type" value="Genomic_DNA"/>
</dbReference>
<dbReference type="Proteomes" id="UP000235015">
    <property type="component" value="Unassembled WGS sequence"/>
</dbReference>
<keyword evidence="1" id="KW-0472">Membrane</keyword>
<evidence type="ECO:0000313" key="2">
    <source>
        <dbReference type="EMBL" id="PLX63426.1"/>
    </source>
</evidence>
<feature type="transmembrane region" description="Helical" evidence="1">
    <location>
        <begin position="7"/>
        <end position="27"/>
    </location>
</feature>
<reference evidence="2 3" key="1">
    <citation type="submission" date="2017-11" db="EMBL/GenBank/DDBJ databases">
        <title>Genome-resolved metagenomics identifies genetic mobility, metabolic interactions, and unexpected diversity in perchlorate-reducing communities.</title>
        <authorList>
            <person name="Barnum T.P."/>
            <person name="Figueroa I.A."/>
            <person name="Carlstrom C.I."/>
            <person name="Lucas L.N."/>
            <person name="Engelbrektson A.L."/>
            <person name="Coates J.D."/>
        </authorList>
    </citation>
    <scope>NUCLEOTIDE SEQUENCE [LARGE SCALE GENOMIC DNA]</scope>
    <source>
        <strain evidence="2">BM301</strain>
    </source>
</reference>
<evidence type="ECO:0000313" key="3">
    <source>
        <dbReference type="Proteomes" id="UP000235015"/>
    </source>
</evidence>
<dbReference type="RefSeq" id="WP_273437198.1">
    <property type="nucleotide sequence ID" value="NZ_CAXXYC010000002.1"/>
</dbReference>
<feature type="transmembrane region" description="Helical" evidence="1">
    <location>
        <begin position="39"/>
        <end position="60"/>
    </location>
</feature>
<feature type="transmembrane region" description="Helical" evidence="1">
    <location>
        <begin position="187"/>
        <end position="204"/>
    </location>
</feature>
<proteinExistence type="predicted"/>
<feature type="transmembrane region" description="Helical" evidence="1">
    <location>
        <begin position="112"/>
        <end position="138"/>
    </location>
</feature>
<keyword evidence="1" id="KW-0812">Transmembrane</keyword>
<dbReference type="AlphaFoldDB" id="A0A2N6D150"/>
<keyword evidence="1" id="KW-1133">Transmembrane helix</keyword>
<name>A0A2N6D150_9GAMM</name>
<evidence type="ECO:0000256" key="1">
    <source>
        <dbReference type="SAM" id="Phobius"/>
    </source>
</evidence>
<feature type="transmembrane region" description="Helical" evidence="1">
    <location>
        <begin position="216"/>
        <end position="237"/>
    </location>
</feature>
<comment type="caution">
    <text evidence="2">The sequence shown here is derived from an EMBL/GenBank/DDBJ whole genome shotgun (WGS) entry which is preliminary data.</text>
</comment>
<gene>
    <name evidence="2" type="ORF">C0630_00495</name>
</gene>
<feature type="transmembrane region" description="Helical" evidence="1">
    <location>
        <begin position="159"/>
        <end position="181"/>
    </location>
</feature>
<dbReference type="STRING" id="1111735.GCA_000428045_03479"/>
<protein>
    <submittedName>
        <fullName evidence="2">Divalent cation transporter</fullName>
    </submittedName>
</protein>
<organism evidence="2 3">
    <name type="scientific">Sedimenticola selenatireducens</name>
    <dbReference type="NCBI Taxonomy" id="191960"/>
    <lineage>
        <taxon>Bacteria</taxon>
        <taxon>Pseudomonadati</taxon>
        <taxon>Pseudomonadota</taxon>
        <taxon>Gammaproteobacteria</taxon>
        <taxon>Chromatiales</taxon>
        <taxon>Sedimenticolaceae</taxon>
        <taxon>Sedimenticola</taxon>
    </lineage>
</organism>
<accession>A0A2N6D150</accession>